<dbReference type="PANTHER" id="PTHR34322">
    <property type="entry name" value="TRANSPOSASE, Y1_TNP DOMAIN-CONTAINING"/>
    <property type="match status" value="1"/>
</dbReference>
<dbReference type="Pfam" id="PF01797">
    <property type="entry name" value="Y1_Tnp"/>
    <property type="match status" value="1"/>
</dbReference>
<dbReference type="PANTHER" id="PTHR34322:SF2">
    <property type="entry name" value="TRANSPOSASE IS200-LIKE DOMAIN-CONTAINING PROTEIN"/>
    <property type="match status" value="1"/>
</dbReference>
<dbReference type="SUPFAM" id="SSF143422">
    <property type="entry name" value="Transposase IS200-like"/>
    <property type="match status" value="1"/>
</dbReference>
<gene>
    <name evidence="2" type="ORF">L21SP4_02073</name>
    <name evidence="3" type="ORF">L21SP4_02415</name>
</gene>
<proteinExistence type="predicted"/>
<dbReference type="InterPro" id="IPR002686">
    <property type="entry name" value="Transposase_17"/>
</dbReference>
<name>A0A0G3EFW5_9BACT</name>
<dbReference type="KEGG" id="vbl:L21SP4_02073"/>
<dbReference type="InterPro" id="IPR036515">
    <property type="entry name" value="Transposase_17_sf"/>
</dbReference>
<evidence type="ECO:0000313" key="2">
    <source>
        <dbReference type="EMBL" id="AKJ65306.1"/>
    </source>
</evidence>
<dbReference type="OrthoDB" id="5417118at2"/>
<dbReference type="EMBL" id="CP010904">
    <property type="protein sequence ID" value="AKJ65306.1"/>
    <property type="molecule type" value="Genomic_DNA"/>
</dbReference>
<dbReference type="SMART" id="SM01321">
    <property type="entry name" value="Y1_Tnp"/>
    <property type="match status" value="1"/>
</dbReference>
<dbReference type="Proteomes" id="UP000035268">
    <property type="component" value="Chromosome"/>
</dbReference>
<dbReference type="KEGG" id="vbl:L21SP4_02415"/>
<dbReference type="GO" id="GO:0006313">
    <property type="term" value="P:DNA transposition"/>
    <property type="evidence" value="ECO:0007669"/>
    <property type="project" value="InterPro"/>
</dbReference>
<evidence type="ECO:0000313" key="3">
    <source>
        <dbReference type="EMBL" id="AKJ65640.1"/>
    </source>
</evidence>
<protein>
    <submittedName>
        <fullName evidence="2 3">Transposase</fullName>
    </submittedName>
</protein>
<accession>A0A0G3EFW5</accession>
<dbReference type="RefSeq" id="WP_052882551.1">
    <property type="nucleotide sequence ID" value="NZ_CP010904.1"/>
</dbReference>
<dbReference type="AlphaFoldDB" id="A0A0G3EFW5"/>
<dbReference type="STRING" id="1307763.L21SP4_02073"/>
<reference evidence="4" key="1">
    <citation type="submission" date="2015-02" db="EMBL/GenBank/DDBJ databases">
        <title>Description and complete genome sequence of the first cultured representative of the subdivision 5 of the Verrucomicrobia phylum.</title>
        <authorList>
            <person name="Spring S."/>
            <person name="Bunk B."/>
            <person name="Sproer C."/>
            <person name="Klenk H.-P."/>
        </authorList>
    </citation>
    <scope>NUCLEOTIDE SEQUENCE [LARGE SCALE GENOMIC DNA]</scope>
    <source>
        <strain evidence="4">L21-Fru-AB</strain>
    </source>
</reference>
<dbReference type="PATRIC" id="fig|1609981.3.peg.2154"/>
<feature type="domain" description="Transposase IS200-like" evidence="1">
    <location>
        <begin position="9"/>
        <end position="125"/>
    </location>
</feature>
<dbReference type="Gene3D" id="3.30.70.1290">
    <property type="entry name" value="Transposase IS200-like"/>
    <property type="match status" value="1"/>
</dbReference>
<dbReference type="EMBL" id="CP010904">
    <property type="protein sequence ID" value="AKJ65640.1"/>
    <property type="molecule type" value="Genomic_DNA"/>
</dbReference>
<evidence type="ECO:0000313" key="4">
    <source>
        <dbReference type="Proteomes" id="UP000035268"/>
    </source>
</evidence>
<keyword evidence="4" id="KW-1185">Reference proteome</keyword>
<organism evidence="2 4">
    <name type="scientific">Kiritimatiella glycovorans</name>
    <dbReference type="NCBI Taxonomy" id="1307763"/>
    <lineage>
        <taxon>Bacteria</taxon>
        <taxon>Pseudomonadati</taxon>
        <taxon>Kiritimatiellota</taxon>
        <taxon>Kiritimatiellia</taxon>
        <taxon>Kiritimatiellales</taxon>
        <taxon>Kiritimatiellaceae</taxon>
        <taxon>Kiritimatiella</taxon>
    </lineage>
</organism>
<sequence>MVRPHRFYLPGHTWHLTHRCHKREFLFRFARDRRRWMHWLFEAKKRYGLQVLNYVVTSNHIHLLVHGSGNRMAIPRAMQLMAGRVAQEYNARKHRQGAFWEDRYHATAVENGTHLRRCMTYIDLNMVRAGVVRHPSEWSFGGYHELERRPKRYGRIDRSLLVQLAGLSNQEELSAWRRERVDAAIRERGSLLSREYYWSEKLALGSPAYIARVKREFGIDVDACRIEEAEECATLREARGAYDIFSDDGIEALSAGNRLRWDVSPSQ</sequence>
<evidence type="ECO:0000259" key="1">
    <source>
        <dbReference type="SMART" id="SM01321"/>
    </source>
</evidence>
<dbReference type="GO" id="GO:0004803">
    <property type="term" value="F:transposase activity"/>
    <property type="evidence" value="ECO:0007669"/>
    <property type="project" value="InterPro"/>
</dbReference>
<reference evidence="2 4" key="2">
    <citation type="journal article" date="2016" name="ISME J.">
        <title>Characterization of the first cultured representative of Verrucomicrobia subdivision 5 indicates the proposal of a novel phylum.</title>
        <authorList>
            <person name="Spring S."/>
            <person name="Bunk B."/>
            <person name="Sproer C."/>
            <person name="Schumann P."/>
            <person name="Rohde M."/>
            <person name="Tindall B.J."/>
            <person name="Klenk H.P."/>
        </authorList>
    </citation>
    <scope>NUCLEOTIDE SEQUENCE [LARGE SCALE GENOMIC DNA]</scope>
    <source>
        <strain evidence="2 4">L21-Fru-AB</strain>
    </source>
</reference>
<dbReference type="GO" id="GO:0003677">
    <property type="term" value="F:DNA binding"/>
    <property type="evidence" value="ECO:0007669"/>
    <property type="project" value="InterPro"/>
</dbReference>